<dbReference type="EMBL" id="JADEWC010000048">
    <property type="protein sequence ID" value="MBE9223786.1"/>
    <property type="molecule type" value="Genomic_DNA"/>
</dbReference>
<reference evidence="1 2" key="1">
    <citation type="submission" date="2020-10" db="EMBL/GenBank/DDBJ databases">
        <authorList>
            <person name="Castelo-Branco R."/>
            <person name="Eusebio N."/>
            <person name="Adriana R."/>
            <person name="Vieira A."/>
            <person name="Brugerolle De Fraissinette N."/>
            <person name="Rezende De Castro R."/>
            <person name="Schneider M.P."/>
            <person name="Vasconcelos V."/>
            <person name="Leao P.N."/>
        </authorList>
    </citation>
    <scope>NUCLEOTIDE SEQUENCE [LARGE SCALE GENOMIC DNA]</scope>
    <source>
        <strain evidence="1 2">LEGE 03274</strain>
    </source>
</reference>
<dbReference type="RefSeq" id="WP_193802004.1">
    <property type="nucleotide sequence ID" value="NZ_JADEWC010000048.1"/>
</dbReference>
<gene>
    <name evidence="1" type="ORF">IQ215_13875</name>
</gene>
<keyword evidence="2" id="KW-1185">Reference proteome</keyword>
<organism evidence="1 2">
    <name type="scientific">Cyanobacterium stanieri LEGE 03274</name>
    <dbReference type="NCBI Taxonomy" id="1828756"/>
    <lineage>
        <taxon>Bacteria</taxon>
        <taxon>Bacillati</taxon>
        <taxon>Cyanobacteriota</taxon>
        <taxon>Cyanophyceae</taxon>
        <taxon>Oscillatoriophycideae</taxon>
        <taxon>Chroococcales</taxon>
        <taxon>Geminocystaceae</taxon>
        <taxon>Cyanobacterium</taxon>
    </lineage>
</organism>
<name>A0ABR9V8D9_9CHRO</name>
<protein>
    <recommendedName>
        <fullName evidence="3">Prevent-host-death protein</fullName>
    </recommendedName>
</protein>
<evidence type="ECO:0000313" key="1">
    <source>
        <dbReference type="EMBL" id="MBE9223786.1"/>
    </source>
</evidence>
<dbReference type="Proteomes" id="UP000654604">
    <property type="component" value="Unassembled WGS sequence"/>
</dbReference>
<proteinExistence type="predicted"/>
<comment type="caution">
    <text evidence="1">The sequence shown here is derived from an EMBL/GenBank/DDBJ whole genome shotgun (WGS) entry which is preliminary data.</text>
</comment>
<sequence length="77" mass="9048">MNIDTLKDQIRYLTNEEGKKTDVLIPLAIWENILQNLPLEIEEENDHKTQLIADLKQSLLDARDGKTYPLEQLWEND</sequence>
<evidence type="ECO:0000313" key="2">
    <source>
        <dbReference type="Proteomes" id="UP000654604"/>
    </source>
</evidence>
<accession>A0ABR9V8D9</accession>
<evidence type="ECO:0008006" key="3">
    <source>
        <dbReference type="Google" id="ProtNLM"/>
    </source>
</evidence>